<evidence type="ECO:0000313" key="1">
    <source>
        <dbReference type="EMBL" id="RRT49824.1"/>
    </source>
</evidence>
<dbReference type="AlphaFoldDB" id="A0A426YDK4"/>
<organism evidence="1 2">
    <name type="scientific">Ensete ventricosum</name>
    <name type="common">Abyssinian banana</name>
    <name type="synonym">Musa ensete</name>
    <dbReference type="NCBI Taxonomy" id="4639"/>
    <lineage>
        <taxon>Eukaryota</taxon>
        <taxon>Viridiplantae</taxon>
        <taxon>Streptophyta</taxon>
        <taxon>Embryophyta</taxon>
        <taxon>Tracheophyta</taxon>
        <taxon>Spermatophyta</taxon>
        <taxon>Magnoliopsida</taxon>
        <taxon>Liliopsida</taxon>
        <taxon>Zingiberales</taxon>
        <taxon>Musaceae</taxon>
        <taxon>Ensete</taxon>
    </lineage>
</organism>
<dbReference type="EMBL" id="AMZH03013103">
    <property type="protein sequence ID" value="RRT49824.1"/>
    <property type="molecule type" value="Genomic_DNA"/>
</dbReference>
<sequence length="221" mass="25351">MQGKMHGKSLSRHVSESNRMIVETSGPPKRLYQVWKGSNLEQSLSPIQLDFTNEWRYPQMQPRYDPGCKTTYENFRYRYDGKMNPYNHGCFHNVKEVLFSGIPKSMNNFRAKVIEDSARFTSSHSTGQVMAPDLPKPSFDLEIGVKRHTVSAEELEDIQNQFEIRPLERSDSQPPHSIWTDDKGNWDDALVAGFGTRNNWERTHDIEASSAEFGTESGFGD</sequence>
<feature type="non-terminal residue" evidence="1">
    <location>
        <position position="221"/>
    </location>
</feature>
<comment type="caution">
    <text evidence="1">The sequence shown here is derived from an EMBL/GenBank/DDBJ whole genome shotgun (WGS) entry which is preliminary data.</text>
</comment>
<reference evidence="1 2" key="1">
    <citation type="journal article" date="2014" name="Agronomy (Basel)">
        <title>A Draft Genome Sequence for Ensete ventricosum, the Drought-Tolerant Tree Against Hunger.</title>
        <authorList>
            <person name="Harrison J."/>
            <person name="Moore K.A."/>
            <person name="Paszkiewicz K."/>
            <person name="Jones T."/>
            <person name="Grant M."/>
            <person name="Ambacheew D."/>
            <person name="Muzemil S."/>
            <person name="Studholme D.J."/>
        </authorList>
    </citation>
    <scope>NUCLEOTIDE SEQUENCE [LARGE SCALE GENOMIC DNA]</scope>
</reference>
<dbReference type="Proteomes" id="UP000287651">
    <property type="component" value="Unassembled WGS sequence"/>
</dbReference>
<gene>
    <name evidence="1" type="ORF">B296_00038191</name>
</gene>
<proteinExistence type="predicted"/>
<name>A0A426YDK4_ENSVE</name>
<protein>
    <submittedName>
        <fullName evidence="1">Uncharacterized protein</fullName>
    </submittedName>
</protein>
<evidence type="ECO:0000313" key="2">
    <source>
        <dbReference type="Proteomes" id="UP000287651"/>
    </source>
</evidence>
<accession>A0A426YDK4</accession>